<feature type="repeat" description="RCC1" evidence="2">
    <location>
        <begin position="212"/>
        <end position="263"/>
    </location>
</feature>
<dbReference type="InterPro" id="IPR000408">
    <property type="entry name" value="Reg_chr_condens"/>
</dbReference>
<proteinExistence type="predicted"/>
<dbReference type="Pfam" id="PF25390">
    <property type="entry name" value="WD40_RLD"/>
    <property type="match status" value="1"/>
</dbReference>
<feature type="region of interest" description="Disordered" evidence="4">
    <location>
        <begin position="646"/>
        <end position="666"/>
    </location>
</feature>
<dbReference type="PANTHER" id="PTHR22870">
    <property type="entry name" value="REGULATOR OF CHROMOSOME CONDENSATION"/>
    <property type="match status" value="1"/>
</dbReference>
<organism evidence="6 7">
    <name type="scientific">Stentor coeruleus</name>
    <dbReference type="NCBI Taxonomy" id="5963"/>
    <lineage>
        <taxon>Eukaryota</taxon>
        <taxon>Sar</taxon>
        <taxon>Alveolata</taxon>
        <taxon>Ciliophora</taxon>
        <taxon>Postciliodesmatophora</taxon>
        <taxon>Heterotrichea</taxon>
        <taxon>Heterotrichida</taxon>
        <taxon>Stentoridae</taxon>
        <taxon>Stentor</taxon>
    </lineage>
</organism>
<dbReference type="EMBL" id="MPUH01000952">
    <property type="protein sequence ID" value="OMJ71844.1"/>
    <property type="molecule type" value="Genomic_DNA"/>
</dbReference>
<feature type="repeat" description="RCC1" evidence="2">
    <location>
        <begin position="263"/>
        <end position="304"/>
    </location>
</feature>
<feature type="repeat" description="RCC1" evidence="2">
    <location>
        <begin position="163"/>
        <end position="211"/>
    </location>
</feature>
<dbReference type="AlphaFoldDB" id="A0A1R2B4X8"/>
<feature type="region of interest" description="Disordered" evidence="4">
    <location>
        <begin position="363"/>
        <end position="388"/>
    </location>
</feature>
<protein>
    <recommendedName>
        <fullName evidence="5">RCC1-like domain-containing protein</fullName>
    </recommendedName>
</protein>
<feature type="compositionally biased region" description="Polar residues" evidence="4">
    <location>
        <begin position="656"/>
        <end position="666"/>
    </location>
</feature>
<feature type="compositionally biased region" description="Basic and acidic residues" evidence="4">
    <location>
        <begin position="377"/>
        <end position="388"/>
    </location>
</feature>
<dbReference type="OrthoDB" id="406819at2759"/>
<evidence type="ECO:0000313" key="6">
    <source>
        <dbReference type="EMBL" id="OMJ71844.1"/>
    </source>
</evidence>
<keyword evidence="7" id="KW-1185">Reference proteome</keyword>
<name>A0A1R2B4X8_9CILI</name>
<dbReference type="PANTHER" id="PTHR22870:SF155">
    <property type="entry name" value="E3 UBIQUITIN-PROTEIN LIGASE HERC1-RELATED"/>
    <property type="match status" value="1"/>
</dbReference>
<evidence type="ECO:0000256" key="4">
    <source>
        <dbReference type="SAM" id="MobiDB-lite"/>
    </source>
</evidence>
<dbReference type="Proteomes" id="UP000187209">
    <property type="component" value="Unassembled WGS sequence"/>
</dbReference>
<dbReference type="PRINTS" id="PR00633">
    <property type="entry name" value="RCCNDNSATION"/>
</dbReference>
<dbReference type="PROSITE" id="PS00626">
    <property type="entry name" value="RCC1_2"/>
    <property type="match status" value="3"/>
</dbReference>
<dbReference type="SUPFAM" id="SSF50985">
    <property type="entry name" value="RCC1/BLIP-II"/>
    <property type="match status" value="2"/>
</dbReference>
<dbReference type="PROSITE" id="PS50012">
    <property type="entry name" value="RCC1_3"/>
    <property type="match status" value="7"/>
</dbReference>
<evidence type="ECO:0000259" key="5">
    <source>
        <dbReference type="Pfam" id="PF25390"/>
    </source>
</evidence>
<evidence type="ECO:0000256" key="1">
    <source>
        <dbReference type="ARBA" id="ARBA00022737"/>
    </source>
</evidence>
<dbReference type="InterPro" id="IPR009091">
    <property type="entry name" value="RCC1/BLIP-II"/>
</dbReference>
<dbReference type="InterPro" id="IPR058923">
    <property type="entry name" value="RCC1-like_dom"/>
</dbReference>
<feature type="repeat" description="RCC1" evidence="2">
    <location>
        <begin position="57"/>
        <end position="110"/>
    </location>
</feature>
<feature type="coiled-coil region" evidence="3">
    <location>
        <begin position="434"/>
        <end position="570"/>
    </location>
</feature>
<feature type="repeat" description="RCC1" evidence="2">
    <location>
        <begin position="111"/>
        <end position="162"/>
    </location>
</feature>
<accession>A0A1R2B4X8</accession>
<dbReference type="InterPro" id="IPR051210">
    <property type="entry name" value="Ub_ligase/GEF_domain"/>
</dbReference>
<feature type="coiled-coil region" evidence="3">
    <location>
        <begin position="597"/>
        <end position="631"/>
    </location>
</feature>
<dbReference type="Gene3D" id="2.130.10.30">
    <property type="entry name" value="Regulator of chromosome condensation 1/beta-lactamase-inhibitor protein II"/>
    <property type="match status" value="2"/>
</dbReference>
<comment type="caution">
    <text evidence="6">The sequence shown here is derived from an EMBL/GenBank/DDBJ whole genome shotgun (WGS) entry which is preliminary data.</text>
</comment>
<sequence length="766" mass="86637">MDSYTEVFAWGSDDFGQLGLGGAIGKSYPSPRLCTFNVLIKEISCGEEHAAFISSQGHVYTMGNNSDGRLGIDDKEVNYSSSPCLVSFLSGLNPITISCGWGHTACITQNGSLYTWGLGDFGALGLGNSLNQYSPQKVQLPDNSEAQSVSCGSRHTAILLKNKRLAMIGCGEAGQLGTRKREKEFFPVIIEAENVVQVSSGVFHTAFINNKGQVFTMGGNSYGQLGHGNKKSTSTPERVKALDGIFIIKISCGYCTGAICENGFLYLWGSGTFGEYLVPYKVHLPSRVKDLSIGSTFAVVVLQDMSVYTWGNNTNGELGLADTEPRSMPTLIPGVLGKKINQISCGGSFCIALSNDVIRQRTPTRTQNHMRSYSKAETTEQRRRYRQDYSSDFTSKTTIFQQEPTVIENTNQVFKNKNPSVYIEKNIQSYDYEIIKLKEENQQLFLRNQEIQNQCKNSVNEIKQLKEENYMLKRNLDSLKNNHSLEIEDVLNKALAQCENINRELDQERTTVKAELQGKILLEQSYQRLKDENSKLNKQVEELLCQIHDIENHMNIAKNEEINRNVYEKENFNHILLNKDLEIDKLSKSHHEIMIQINRLVEENKIYKQNNIELEEKNKKLFENLEKELAARAKDYKERTLTMLNGPINDRENRRSTSPNKVKFTSSPVILGKGENTYKIDNGYKGLRGERTESYSRTTLSETMQSRIGNTAARLLARMENDSALANMRISSPSRRSPERPVPFRAHKVGKEVREILRTRMLEYRE</sequence>
<feature type="domain" description="RCC1-like" evidence="5">
    <location>
        <begin position="6"/>
        <end position="352"/>
    </location>
</feature>
<feature type="repeat" description="RCC1" evidence="2">
    <location>
        <begin position="5"/>
        <end position="56"/>
    </location>
</feature>
<feature type="repeat" description="RCC1" evidence="2">
    <location>
        <begin position="305"/>
        <end position="356"/>
    </location>
</feature>
<keyword evidence="3" id="KW-0175">Coiled coil</keyword>
<gene>
    <name evidence="6" type="ORF">SteCoe_29854</name>
</gene>
<evidence type="ECO:0000313" key="7">
    <source>
        <dbReference type="Proteomes" id="UP000187209"/>
    </source>
</evidence>
<keyword evidence="1" id="KW-0677">Repeat</keyword>
<reference evidence="6 7" key="1">
    <citation type="submission" date="2016-11" db="EMBL/GenBank/DDBJ databases">
        <title>The macronuclear genome of Stentor coeruleus: a giant cell with tiny introns.</title>
        <authorList>
            <person name="Slabodnick M."/>
            <person name="Ruby J.G."/>
            <person name="Reiff S.B."/>
            <person name="Swart E.C."/>
            <person name="Gosai S."/>
            <person name="Prabakaran S."/>
            <person name="Witkowska E."/>
            <person name="Larue G.E."/>
            <person name="Fisher S."/>
            <person name="Freeman R.M."/>
            <person name="Gunawardena J."/>
            <person name="Chu W."/>
            <person name="Stover N.A."/>
            <person name="Gregory B.D."/>
            <person name="Nowacki M."/>
            <person name="Derisi J."/>
            <person name="Roy S.W."/>
            <person name="Marshall W.F."/>
            <person name="Sood P."/>
        </authorList>
    </citation>
    <scope>NUCLEOTIDE SEQUENCE [LARGE SCALE GENOMIC DNA]</scope>
    <source>
        <strain evidence="6">WM001</strain>
    </source>
</reference>
<evidence type="ECO:0000256" key="3">
    <source>
        <dbReference type="SAM" id="Coils"/>
    </source>
</evidence>
<evidence type="ECO:0000256" key="2">
    <source>
        <dbReference type="PROSITE-ProRule" id="PRU00235"/>
    </source>
</evidence>